<reference evidence="1 2" key="1">
    <citation type="submission" date="2015-07" db="EMBL/GenBank/DDBJ databases">
        <title>The genome of Pseudoloma neurophilia, a relevant intracellular parasite of the zebrafish.</title>
        <authorList>
            <person name="Ndikumana S."/>
            <person name="Pelin A."/>
            <person name="Sanders J."/>
            <person name="Corradi N."/>
        </authorList>
    </citation>
    <scope>NUCLEOTIDE SEQUENCE [LARGE SCALE GENOMIC DNA]</scope>
    <source>
        <strain evidence="1 2">MK1</strain>
    </source>
</reference>
<dbReference type="VEuPathDB" id="MicrosporidiaDB:M153_1778000905"/>
<organism evidence="1 2">
    <name type="scientific">Pseudoloma neurophilia</name>
    <dbReference type="NCBI Taxonomy" id="146866"/>
    <lineage>
        <taxon>Eukaryota</taxon>
        <taxon>Fungi</taxon>
        <taxon>Fungi incertae sedis</taxon>
        <taxon>Microsporidia</taxon>
        <taxon>Pseudoloma</taxon>
    </lineage>
</organism>
<dbReference type="InterPro" id="IPR041492">
    <property type="entry name" value="HAD_2"/>
</dbReference>
<dbReference type="AlphaFoldDB" id="A0A0R0M2I1"/>
<dbReference type="InterPro" id="IPR036412">
    <property type="entry name" value="HAD-like_sf"/>
</dbReference>
<evidence type="ECO:0000313" key="1">
    <source>
        <dbReference type="EMBL" id="KRH93008.1"/>
    </source>
</evidence>
<protein>
    <submittedName>
        <fullName evidence="1">Haloacid dehalogenase-like hydrolase</fullName>
    </submittedName>
</protein>
<dbReference type="OrthoDB" id="2195201at2759"/>
<keyword evidence="2" id="KW-1185">Reference proteome</keyword>
<dbReference type="Pfam" id="PF13419">
    <property type="entry name" value="HAD_2"/>
    <property type="match status" value="1"/>
</dbReference>
<name>A0A0R0M2I1_9MICR</name>
<dbReference type="EMBL" id="LGUB01000535">
    <property type="protein sequence ID" value="KRH93008.1"/>
    <property type="molecule type" value="Genomic_DNA"/>
</dbReference>
<gene>
    <name evidence="1" type="ORF">M153_1778000905</name>
</gene>
<evidence type="ECO:0000313" key="2">
    <source>
        <dbReference type="Proteomes" id="UP000051530"/>
    </source>
</evidence>
<dbReference type="Proteomes" id="UP000051530">
    <property type="component" value="Unassembled WGS sequence"/>
</dbReference>
<dbReference type="InterPro" id="IPR023214">
    <property type="entry name" value="HAD_sf"/>
</dbReference>
<comment type="caution">
    <text evidence="1">The sequence shown here is derived from an EMBL/GenBank/DDBJ whole genome shotgun (WGS) entry which is preliminary data.</text>
</comment>
<dbReference type="SUPFAM" id="SSF56784">
    <property type="entry name" value="HAD-like"/>
    <property type="match status" value="1"/>
</dbReference>
<dbReference type="Gene3D" id="3.40.50.1000">
    <property type="entry name" value="HAD superfamily/HAD-like"/>
    <property type="match status" value="1"/>
</dbReference>
<sequence>MTEQINSNKNVSTTQFIEMSKENLEKYAGSFKSIDTEPFLIYDIDRTLYSSNENIEQGMMKCITEYAFSKTSNLTREEFEQKITATSYEDINLVDRIYNHIDIDTDFYDTALKTYDFKKNIKPKHELREFIDKINLRKICFTNGTAFQSRNVLENLGLIFCFEYVICADNTVKKNPYKKPFSQAFEFVNSLFGISKESTVYYFDNKLTNIENGKKFGWQSFLVEPDHNINILTREKIKNFDQYFR</sequence>
<proteinExistence type="predicted"/>
<dbReference type="PANTHER" id="PTHR12725:SF117">
    <property type="entry name" value="HALOACID DEHALOGENASE-LIKE HYDROLASE"/>
    <property type="match status" value="1"/>
</dbReference>
<accession>A0A0R0M2I1</accession>
<dbReference type="GO" id="GO:0016787">
    <property type="term" value="F:hydrolase activity"/>
    <property type="evidence" value="ECO:0007669"/>
    <property type="project" value="UniProtKB-KW"/>
</dbReference>
<keyword evidence="1" id="KW-0378">Hydrolase</keyword>
<dbReference type="PANTHER" id="PTHR12725">
    <property type="entry name" value="HALOACID DEHALOGENASE-LIKE HYDROLASE"/>
    <property type="match status" value="1"/>
</dbReference>